<dbReference type="InterPro" id="IPR000873">
    <property type="entry name" value="AMP-dep_synth/lig_dom"/>
</dbReference>
<dbReference type="AlphaFoldDB" id="L0FZY9"/>
<feature type="domain" description="AMP-dependent synthetase/ligase" evidence="3">
    <location>
        <begin position="49"/>
        <end position="207"/>
    </location>
</feature>
<dbReference type="PANTHER" id="PTHR43201:SF5">
    <property type="entry name" value="MEDIUM-CHAIN ACYL-COA LIGASE ACSF2, MITOCHONDRIAL"/>
    <property type="match status" value="1"/>
</dbReference>
<sequence>MGKIIIGTSAVSFEAIKKGNWPNESAYIEQSLAFCQAWLNGEEHFQLQTSGSTGNPKKINVKRQQMEFSAAATGQFFNIPEEANLLCCLNTRLIAGKMMLVRGMEWNSTIYLEEPSGTPLANFDQSVTFDFAAMVPAQVENCINHPIEKEKLNHIRQLIIGGAPLAQNLQREVALLACNTYQTYGMTETVSHIALAKITGNPPLNYQTLPGVVISTTPDARLVIDAPMADAVLTTTDIVSLPQPNRFIWQGRADFTINSGGIKIQPEQLEIAIHPIMAIHLPGKRYFIAGAPHEKWGEEVVLIVESARISASKEEQIKSEIAAKVSKYERPKNLYFLDNFIETPSGKIKRKANLNQALNKII</sequence>
<dbReference type="EMBL" id="CP003346">
    <property type="protein sequence ID" value="AGA78588.1"/>
    <property type="molecule type" value="Genomic_DNA"/>
</dbReference>
<dbReference type="Gene3D" id="3.40.50.12780">
    <property type="entry name" value="N-terminal domain of ligase-like"/>
    <property type="match status" value="1"/>
</dbReference>
<accession>L0FZY9</accession>
<dbReference type="InterPro" id="IPR042099">
    <property type="entry name" value="ANL_N_sf"/>
</dbReference>
<dbReference type="HOGENOM" id="CLU_062005_0_0_10"/>
<dbReference type="STRING" id="926556.Echvi_2340"/>
<dbReference type="RefSeq" id="WP_015266144.1">
    <property type="nucleotide sequence ID" value="NC_019904.1"/>
</dbReference>
<dbReference type="eggNOG" id="COG0318">
    <property type="taxonomic scope" value="Bacteria"/>
</dbReference>
<dbReference type="SUPFAM" id="SSF56801">
    <property type="entry name" value="Acetyl-CoA synthetase-like"/>
    <property type="match status" value="1"/>
</dbReference>
<proteinExistence type="inferred from homology"/>
<evidence type="ECO:0000313" key="4">
    <source>
        <dbReference type="EMBL" id="AGA78588.1"/>
    </source>
</evidence>
<dbReference type="GO" id="GO:0031956">
    <property type="term" value="F:medium-chain fatty acid-CoA ligase activity"/>
    <property type="evidence" value="ECO:0007669"/>
    <property type="project" value="TreeGrafter"/>
</dbReference>
<dbReference type="Proteomes" id="UP000010796">
    <property type="component" value="Chromosome"/>
</dbReference>
<gene>
    <name evidence="4" type="ordered locus">Echvi_2340</name>
</gene>
<dbReference type="GO" id="GO:0006631">
    <property type="term" value="P:fatty acid metabolic process"/>
    <property type="evidence" value="ECO:0007669"/>
    <property type="project" value="TreeGrafter"/>
</dbReference>
<protein>
    <submittedName>
        <fullName evidence="4">Acyl-CoA synthetase (AMP-forming)/AMP-acid ligase II</fullName>
    </submittedName>
</protein>
<dbReference type="KEGG" id="evi:Echvi_2340"/>
<evidence type="ECO:0000256" key="1">
    <source>
        <dbReference type="ARBA" id="ARBA00006432"/>
    </source>
</evidence>
<name>L0FZY9_ECHVK</name>
<keyword evidence="5" id="KW-1185">Reference proteome</keyword>
<evidence type="ECO:0000313" key="5">
    <source>
        <dbReference type="Proteomes" id="UP000010796"/>
    </source>
</evidence>
<evidence type="ECO:0000259" key="3">
    <source>
        <dbReference type="Pfam" id="PF00501"/>
    </source>
</evidence>
<evidence type="ECO:0000256" key="2">
    <source>
        <dbReference type="ARBA" id="ARBA00022598"/>
    </source>
</evidence>
<comment type="similarity">
    <text evidence="1">Belongs to the ATP-dependent AMP-binding enzyme family.</text>
</comment>
<reference evidence="5" key="1">
    <citation type="submission" date="2012-02" db="EMBL/GenBank/DDBJ databases">
        <title>The complete genome of Echinicola vietnamensis DSM 17526.</title>
        <authorList>
            <person name="Lucas S."/>
            <person name="Copeland A."/>
            <person name="Lapidus A."/>
            <person name="Glavina del Rio T."/>
            <person name="Dalin E."/>
            <person name="Tice H."/>
            <person name="Bruce D."/>
            <person name="Goodwin L."/>
            <person name="Pitluck S."/>
            <person name="Peters L."/>
            <person name="Ovchinnikova G."/>
            <person name="Teshima H."/>
            <person name="Kyrpides N."/>
            <person name="Mavromatis K."/>
            <person name="Ivanova N."/>
            <person name="Brettin T."/>
            <person name="Detter J.C."/>
            <person name="Han C."/>
            <person name="Larimer F."/>
            <person name="Land M."/>
            <person name="Hauser L."/>
            <person name="Markowitz V."/>
            <person name="Cheng J.-F."/>
            <person name="Hugenholtz P."/>
            <person name="Woyke T."/>
            <person name="Wu D."/>
            <person name="Brambilla E."/>
            <person name="Klenk H.-P."/>
            <person name="Eisen J.A."/>
        </authorList>
    </citation>
    <scope>NUCLEOTIDE SEQUENCE [LARGE SCALE GENOMIC DNA]</scope>
    <source>
        <strain evidence="5">DSM 17526 / LMG 23754 / KMM 6221</strain>
    </source>
</reference>
<organism evidence="4 5">
    <name type="scientific">Echinicola vietnamensis (strain DSM 17526 / LMG 23754 / KMM 6221)</name>
    <dbReference type="NCBI Taxonomy" id="926556"/>
    <lineage>
        <taxon>Bacteria</taxon>
        <taxon>Pseudomonadati</taxon>
        <taxon>Bacteroidota</taxon>
        <taxon>Cytophagia</taxon>
        <taxon>Cytophagales</taxon>
        <taxon>Cyclobacteriaceae</taxon>
        <taxon>Echinicola</taxon>
    </lineage>
</organism>
<keyword evidence="2 4" id="KW-0436">Ligase</keyword>
<dbReference type="Gene3D" id="3.30.300.30">
    <property type="match status" value="1"/>
</dbReference>
<dbReference type="OrthoDB" id="8870348at2"/>
<dbReference type="PATRIC" id="fig|926556.3.peg.2464"/>
<dbReference type="Pfam" id="PF00501">
    <property type="entry name" value="AMP-binding"/>
    <property type="match status" value="1"/>
</dbReference>
<dbReference type="PANTHER" id="PTHR43201">
    <property type="entry name" value="ACYL-COA SYNTHETASE"/>
    <property type="match status" value="1"/>
</dbReference>
<dbReference type="InterPro" id="IPR045851">
    <property type="entry name" value="AMP-bd_C_sf"/>
</dbReference>